<gene>
    <name evidence="1" type="ORF">B0T24DRAFT_692102</name>
</gene>
<name>A0AAE0MYQ4_9PEZI</name>
<reference evidence="1" key="1">
    <citation type="journal article" date="2023" name="Mol. Phylogenet. Evol.">
        <title>Genome-scale phylogeny and comparative genomics of the fungal order Sordariales.</title>
        <authorList>
            <person name="Hensen N."/>
            <person name="Bonometti L."/>
            <person name="Westerberg I."/>
            <person name="Brannstrom I.O."/>
            <person name="Guillou S."/>
            <person name="Cros-Aarteil S."/>
            <person name="Calhoun S."/>
            <person name="Haridas S."/>
            <person name="Kuo A."/>
            <person name="Mondo S."/>
            <person name="Pangilinan J."/>
            <person name="Riley R."/>
            <person name="LaButti K."/>
            <person name="Andreopoulos B."/>
            <person name="Lipzen A."/>
            <person name="Chen C."/>
            <person name="Yan M."/>
            <person name="Daum C."/>
            <person name="Ng V."/>
            <person name="Clum A."/>
            <person name="Steindorff A."/>
            <person name="Ohm R.A."/>
            <person name="Martin F."/>
            <person name="Silar P."/>
            <person name="Natvig D.O."/>
            <person name="Lalanne C."/>
            <person name="Gautier V."/>
            <person name="Ament-Velasquez S.L."/>
            <person name="Kruys A."/>
            <person name="Hutchinson M.I."/>
            <person name="Powell A.J."/>
            <person name="Barry K."/>
            <person name="Miller A.N."/>
            <person name="Grigoriev I.V."/>
            <person name="Debuchy R."/>
            <person name="Gladieux P."/>
            <person name="Hiltunen Thoren M."/>
            <person name="Johannesson H."/>
        </authorList>
    </citation>
    <scope>NUCLEOTIDE SEQUENCE</scope>
    <source>
        <strain evidence="1">CBS 958.72</strain>
    </source>
</reference>
<keyword evidence="2" id="KW-1185">Reference proteome</keyword>
<protein>
    <submittedName>
        <fullName evidence="1">Uncharacterized protein</fullName>
    </submittedName>
</protein>
<evidence type="ECO:0000313" key="2">
    <source>
        <dbReference type="Proteomes" id="UP001287356"/>
    </source>
</evidence>
<proteinExistence type="predicted"/>
<reference evidence="1" key="2">
    <citation type="submission" date="2023-06" db="EMBL/GenBank/DDBJ databases">
        <authorList>
            <consortium name="Lawrence Berkeley National Laboratory"/>
            <person name="Haridas S."/>
            <person name="Hensen N."/>
            <person name="Bonometti L."/>
            <person name="Westerberg I."/>
            <person name="Brannstrom I.O."/>
            <person name="Guillou S."/>
            <person name="Cros-Aarteil S."/>
            <person name="Calhoun S."/>
            <person name="Kuo A."/>
            <person name="Mondo S."/>
            <person name="Pangilinan J."/>
            <person name="Riley R."/>
            <person name="Labutti K."/>
            <person name="Andreopoulos B."/>
            <person name="Lipzen A."/>
            <person name="Chen C."/>
            <person name="Yanf M."/>
            <person name="Daum C."/>
            <person name="Ng V."/>
            <person name="Clum A."/>
            <person name="Steindorff A."/>
            <person name="Ohm R."/>
            <person name="Martin F."/>
            <person name="Silar P."/>
            <person name="Natvig D."/>
            <person name="Lalanne C."/>
            <person name="Gautier V."/>
            <person name="Ament-Velasquez S.L."/>
            <person name="Kruys A."/>
            <person name="Hutchinson M.I."/>
            <person name="Powell A.J."/>
            <person name="Barry K."/>
            <person name="Miller A.N."/>
            <person name="Grigoriev I.V."/>
            <person name="Debuchy R."/>
            <person name="Gladieux P."/>
            <person name="Thoren M.H."/>
            <person name="Johannesson H."/>
        </authorList>
    </citation>
    <scope>NUCLEOTIDE SEQUENCE</scope>
    <source>
        <strain evidence="1">CBS 958.72</strain>
    </source>
</reference>
<organism evidence="1 2">
    <name type="scientific">Lasiosphaeria ovina</name>
    <dbReference type="NCBI Taxonomy" id="92902"/>
    <lineage>
        <taxon>Eukaryota</taxon>
        <taxon>Fungi</taxon>
        <taxon>Dikarya</taxon>
        <taxon>Ascomycota</taxon>
        <taxon>Pezizomycotina</taxon>
        <taxon>Sordariomycetes</taxon>
        <taxon>Sordariomycetidae</taxon>
        <taxon>Sordariales</taxon>
        <taxon>Lasiosphaeriaceae</taxon>
        <taxon>Lasiosphaeria</taxon>
    </lineage>
</organism>
<sequence>MKSLGYPDPTVKLPVIPLLSQSSAQPVAEAQKRPKRSPIFLCMFYEQCELHGLDHRGLGEFKVGAEWRFVPNLLHCFEPFFELAIVDSSEHYDYLQSQFCHEAVVHVEICPTSLFHELVVEQVSVICLLAVAVALRRECKPRLEACEVVLKPPGFLDSEASRLGPRGRWGALARLGNRGRVPPSQGNRPRDRHFVTLVQGLRCFQGGKDMVGDQRAENGGIRDVRQDWAPNFFPKNFRHKAKCPRDHSGTYRDAD</sequence>
<dbReference type="EMBL" id="JAULSN010000012">
    <property type="protein sequence ID" value="KAK3361238.1"/>
    <property type="molecule type" value="Genomic_DNA"/>
</dbReference>
<dbReference type="AlphaFoldDB" id="A0AAE0MYQ4"/>
<accession>A0AAE0MYQ4</accession>
<dbReference type="Proteomes" id="UP001287356">
    <property type="component" value="Unassembled WGS sequence"/>
</dbReference>
<evidence type="ECO:0000313" key="1">
    <source>
        <dbReference type="EMBL" id="KAK3361238.1"/>
    </source>
</evidence>
<comment type="caution">
    <text evidence="1">The sequence shown here is derived from an EMBL/GenBank/DDBJ whole genome shotgun (WGS) entry which is preliminary data.</text>
</comment>